<dbReference type="SUPFAM" id="SSF51905">
    <property type="entry name" value="FAD/NAD(P)-binding domain"/>
    <property type="match status" value="1"/>
</dbReference>
<dbReference type="GO" id="GO:0004497">
    <property type="term" value="F:monooxygenase activity"/>
    <property type="evidence" value="ECO:0007669"/>
    <property type="project" value="UniProtKB-KW"/>
</dbReference>
<evidence type="ECO:0000256" key="2">
    <source>
        <dbReference type="ARBA" id="ARBA00023033"/>
    </source>
</evidence>
<dbReference type="Proteomes" id="UP000297739">
    <property type="component" value="Unassembled WGS sequence"/>
</dbReference>
<dbReference type="OrthoDB" id="9766816at2"/>
<keyword evidence="2 4" id="KW-0503">Monooxygenase</keyword>
<dbReference type="Gene3D" id="3.50.50.60">
    <property type="entry name" value="FAD/NAD(P)-binding domain"/>
    <property type="match status" value="1"/>
</dbReference>
<dbReference type="InterPro" id="IPR050493">
    <property type="entry name" value="FAD-dep_Monooxygenase_BioMet"/>
</dbReference>
<evidence type="ECO:0000313" key="4">
    <source>
        <dbReference type="EMBL" id="TGE16830.1"/>
    </source>
</evidence>
<keyword evidence="5" id="KW-1185">Reference proteome</keyword>
<protein>
    <submittedName>
        <fullName evidence="4">Monooxygenase</fullName>
    </submittedName>
</protein>
<dbReference type="AlphaFoldDB" id="A0A4Z0PNM7"/>
<proteinExistence type="predicted"/>
<organism evidence="4 5">
    <name type="scientific">Hymenobacter elongatus</name>
    <dbReference type="NCBI Taxonomy" id="877208"/>
    <lineage>
        <taxon>Bacteria</taxon>
        <taxon>Pseudomonadati</taxon>
        <taxon>Bacteroidota</taxon>
        <taxon>Cytophagia</taxon>
        <taxon>Cytophagales</taxon>
        <taxon>Hymenobacteraceae</taxon>
        <taxon>Hymenobacter</taxon>
    </lineage>
</organism>
<evidence type="ECO:0000313" key="5">
    <source>
        <dbReference type="Proteomes" id="UP000297739"/>
    </source>
</evidence>
<dbReference type="PRINTS" id="PR00420">
    <property type="entry name" value="RNGMNOXGNASE"/>
</dbReference>
<dbReference type="GO" id="GO:0071949">
    <property type="term" value="F:FAD binding"/>
    <property type="evidence" value="ECO:0007669"/>
    <property type="project" value="InterPro"/>
</dbReference>
<reference evidence="4 5" key="1">
    <citation type="submission" date="2019-04" db="EMBL/GenBank/DDBJ databases">
        <authorList>
            <person name="Feng G."/>
            <person name="Zhang J."/>
            <person name="Zhu H."/>
        </authorList>
    </citation>
    <scope>NUCLEOTIDE SEQUENCE [LARGE SCALE GENOMIC DNA]</scope>
    <source>
        <strain evidence="4 5">JCM 17223</strain>
    </source>
</reference>
<feature type="domain" description="FAD-binding" evidence="3">
    <location>
        <begin position="4"/>
        <end position="340"/>
    </location>
</feature>
<dbReference type="Pfam" id="PF01494">
    <property type="entry name" value="FAD_binding_3"/>
    <property type="match status" value="1"/>
</dbReference>
<dbReference type="InterPro" id="IPR002938">
    <property type="entry name" value="FAD-bd"/>
</dbReference>
<evidence type="ECO:0000259" key="3">
    <source>
        <dbReference type="Pfam" id="PF01494"/>
    </source>
</evidence>
<keyword evidence="1" id="KW-0560">Oxidoreductase</keyword>
<dbReference type="PANTHER" id="PTHR13789">
    <property type="entry name" value="MONOOXYGENASE"/>
    <property type="match status" value="1"/>
</dbReference>
<gene>
    <name evidence="4" type="ORF">E5J99_08965</name>
</gene>
<accession>A0A4Z0PNM7</accession>
<dbReference type="PANTHER" id="PTHR13789:SF309">
    <property type="entry name" value="PUTATIVE (AFU_ORTHOLOGUE AFUA_6G14510)-RELATED"/>
    <property type="match status" value="1"/>
</dbReference>
<dbReference type="InterPro" id="IPR036188">
    <property type="entry name" value="FAD/NAD-bd_sf"/>
</dbReference>
<name>A0A4Z0PNM7_9BACT</name>
<evidence type="ECO:0000256" key="1">
    <source>
        <dbReference type="ARBA" id="ARBA00023002"/>
    </source>
</evidence>
<dbReference type="NCBIfam" id="NF005243">
    <property type="entry name" value="PRK06753.1"/>
    <property type="match status" value="1"/>
</dbReference>
<sequence>MASFLIIGAGIGGLTTAHALLKQGHTVQVHEAAPELREVGAGVVLGANAMRALAQLGLHEAVQAQGTHITRISVCDGQGNTLQTADSTFFTRQVGYDNLGIHRAALQKVLLASLPSGTVRLGSRFERFEATPAGVSVYFADGTHAEADALIAADGLHSRVRCQLLPKALPRYAGYTCWRAVLDANALRLPVGDSFEFWGSGGRRIGYVPVGQGRVYWFACLNSAEPRNTRFQSLRMADLQRIFANFPAPIAELLQLTRDEHLLWNDILDVPPLSQLAYGRVLLLGDAGHATTPNMGQGAGQAVEDAAVLAECLAAGTDLNAAFQAFEQRRLPRTTRIVTTSWQLGKLAQLENPFLILLRNTSMRLLPQAISQRQMAWLYEV</sequence>
<dbReference type="RefSeq" id="WP_135497388.1">
    <property type="nucleotide sequence ID" value="NZ_SRLD01000014.1"/>
</dbReference>
<comment type="caution">
    <text evidence="4">The sequence shown here is derived from an EMBL/GenBank/DDBJ whole genome shotgun (WGS) entry which is preliminary data.</text>
</comment>
<dbReference type="EMBL" id="SRLD01000014">
    <property type="protein sequence ID" value="TGE16830.1"/>
    <property type="molecule type" value="Genomic_DNA"/>
</dbReference>